<protein>
    <recommendedName>
        <fullName evidence="1">NADPH-dependent reductive aminase-like C-terminal domain-containing protein</fullName>
    </recommendedName>
</protein>
<dbReference type="InterPro" id="IPR013328">
    <property type="entry name" value="6PGD_dom2"/>
</dbReference>
<name>A0ABV5NHF6_9ACTN</name>
<comment type="caution">
    <text evidence="2">The sequence shown here is derived from an EMBL/GenBank/DDBJ whole genome shotgun (WGS) entry which is preliminary data.</text>
</comment>
<evidence type="ECO:0000313" key="2">
    <source>
        <dbReference type="EMBL" id="MFB9469687.1"/>
    </source>
</evidence>
<evidence type="ECO:0000259" key="1">
    <source>
        <dbReference type="Pfam" id="PF21761"/>
    </source>
</evidence>
<evidence type="ECO:0000313" key="3">
    <source>
        <dbReference type="Proteomes" id="UP001589568"/>
    </source>
</evidence>
<dbReference type="InterPro" id="IPR048666">
    <property type="entry name" value="RedAm-like_C"/>
</dbReference>
<feature type="domain" description="NADPH-dependent reductive aminase-like C-terminal" evidence="1">
    <location>
        <begin position="31"/>
        <end position="156"/>
    </location>
</feature>
<sequence>MQLPFSGSSAAFAACEPVLRELGTVTHHGEDAGLAAVEFLAQIAVSYELLIGYLHTLRLVQAEGVDVVEFAGRVGASLPAYPPLLTSMAQAVKNGDYGPDLGPLTVQAALMDDLIGHRHAAGVEAVRMREVKRLMDRRIAGGHGDQGFSSLFELLAEPTGT</sequence>
<dbReference type="Proteomes" id="UP001589568">
    <property type="component" value="Unassembled WGS sequence"/>
</dbReference>
<reference evidence="2 3" key="1">
    <citation type="submission" date="2024-09" db="EMBL/GenBank/DDBJ databases">
        <authorList>
            <person name="Sun Q."/>
            <person name="Mori K."/>
        </authorList>
    </citation>
    <scope>NUCLEOTIDE SEQUENCE [LARGE SCALE GENOMIC DNA]</scope>
    <source>
        <strain evidence="2 3">JCM 3324</strain>
    </source>
</reference>
<dbReference type="Pfam" id="PF21761">
    <property type="entry name" value="RedAm-like_C"/>
    <property type="match status" value="1"/>
</dbReference>
<keyword evidence="3" id="KW-1185">Reference proteome</keyword>
<accession>A0ABV5NHF6</accession>
<dbReference type="RefSeq" id="WP_379482989.1">
    <property type="nucleotide sequence ID" value="NZ_JBHMCF010000008.1"/>
</dbReference>
<gene>
    <name evidence="2" type="ORF">ACFFR3_09215</name>
</gene>
<dbReference type="EMBL" id="JBHMCF010000008">
    <property type="protein sequence ID" value="MFB9469687.1"/>
    <property type="molecule type" value="Genomic_DNA"/>
</dbReference>
<organism evidence="2 3">
    <name type="scientific">Nonomuraea salmonea</name>
    <dbReference type="NCBI Taxonomy" id="46181"/>
    <lineage>
        <taxon>Bacteria</taxon>
        <taxon>Bacillati</taxon>
        <taxon>Actinomycetota</taxon>
        <taxon>Actinomycetes</taxon>
        <taxon>Streptosporangiales</taxon>
        <taxon>Streptosporangiaceae</taxon>
        <taxon>Nonomuraea</taxon>
    </lineage>
</organism>
<proteinExistence type="predicted"/>
<dbReference type="Gene3D" id="1.10.1040.10">
    <property type="entry name" value="N-(1-d-carboxylethyl)-l-norvaline Dehydrogenase, domain 2"/>
    <property type="match status" value="1"/>
</dbReference>